<name>A0ABR9RTR1_9ACTN</name>
<keyword evidence="2" id="KW-0560">Oxidoreductase</keyword>
<dbReference type="InterPro" id="IPR002347">
    <property type="entry name" value="SDR_fam"/>
</dbReference>
<protein>
    <submittedName>
        <fullName evidence="3">SDR family oxidoreductase</fullName>
    </submittedName>
</protein>
<evidence type="ECO:0000313" key="3">
    <source>
        <dbReference type="EMBL" id="MBE7324942.1"/>
    </source>
</evidence>
<dbReference type="CDD" id="cd05233">
    <property type="entry name" value="SDR_c"/>
    <property type="match status" value="1"/>
</dbReference>
<dbReference type="Pfam" id="PF00106">
    <property type="entry name" value="adh_short"/>
    <property type="match status" value="1"/>
</dbReference>
<dbReference type="PANTHER" id="PTHR43669:SF8">
    <property type="entry name" value="SHORT-CHAIN TYPE DEHYDROGENASE_REDUCTASE-RELATED"/>
    <property type="match status" value="1"/>
</dbReference>
<comment type="similarity">
    <text evidence="1">Belongs to the short-chain dehydrogenases/reductases (SDR) family.</text>
</comment>
<accession>A0ABR9RTR1</accession>
<proteinExistence type="inferred from homology"/>
<evidence type="ECO:0000256" key="1">
    <source>
        <dbReference type="ARBA" id="ARBA00006484"/>
    </source>
</evidence>
<dbReference type="PANTHER" id="PTHR43669">
    <property type="entry name" value="5-KETO-D-GLUCONATE 5-REDUCTASE"/>
    <property type="match status" value="1"/>
</dbReference>
<dbReference type="RefSeq" id="WP_193638277.1">
    <property type="nucleotide sequence ID" value="NZ_JADCSA010000008.1"/>
</dbReference>
<dbReference type="InterPro" id="IPR020904">
    <property type="entry name" value="Sc_DH/Rdtase_CS"/>
</dbReference>
<dbReference type="Gene3D" id="3.40.50.720">
    <property type="entry name" value="NAD(P)-binding Rossmann-like Domain"/>
    <property type="match status" value="1"/>
</dbReference>
<evidence type="ECO:0000256" key="2">
    <source>
        <dbReference type="ARBA" id="ARBA00023002"/>
    </source>
</evidence>
<sequence length="279" mass="29221">MSAPTAAQQALAGRGAVVTGAGHGIGAALARRLAAEGARVVVNDLDADAARAVADEVGGTAAPGDCASEEGVRELLSTATAALGRVDLFMANAGLDRVAGEPTDWLEMPDHAWATMQEVNVMAHVRAARALVPTWLESGGGRFVVTASAAGLLTMLGAAPYSVTKHAAVAFAEWLSATYGHRGVTVQAICPQGVRTRIYEEAGPLKELLSYDAVLTPDDVAQAWIDSLADDHFLVLPHPEVGDYYRHRAGETDRWLAGMRRIQGHLDATAPVPVPEETS</sequence>
<dbReference type="PROSITE" id="PS00061">
    <property type="entry name" value="ADH_SHORT"/>
    <property type="match status" value="1"/>
</dbReference>
<evidence type="ECO:0000313" key="4">
    <source>
        <dbReference type="Proteomes" id="UP000756387"/>
    </source>
</evidence>
<organism evidence="3 4">
    <name type="scientific">Nocardioides malaquae</name>
    <dbReference type="NCBI Taxonomy" id="2773426"/>
    <lineage>
        <taxon>Bacteria</taxon>
        <taxon>Bacillati</taxon>
        <taxon>Actinomycetota</taxon>
        <taxon>Actinomycetes</taxon>
        <taxon>Propionibacteriales</taxon>
        <taxon>Nocardioidaceae</taxon>
        <taxon>Nocardioides</taxon>
    </lineage>
</organism>
<dbReference type="InterPro" id="IPR036291">
    <property type="entry name" value="NAD(P)-bd_dom_sf"/>
</dbReference>
<dbReference type="SUPFAM" id="SSF51735">
    <property type="entry name" value="NAD(P)-binding Rossmann-fold domains"/>
    <property type="match status" value="1"/>
</dbReference>
<keyword evidence="4" id="KW-1185">Reference proteome</keyword>
<reference evidence="3 4" key="1">
    <citation type="submission" date="2020-10" db="EMBL/GenBank/DDBJ databases">
        <title>Nocardioides sp. isolated from sludge.</title>
        <authorList>
            <person name="Zhang X."/>
        </authorList>
    </citation>
    <scope>NUCLEOTIDE SEQUENCE [LARGE SCALE GENOMIC DNA]</scope>
    <source>
        <strain evidence="3 4">Y6</strain>
    </source>
</reference>
<dbReference type="EMBL" id="JADCSA010000008">
    <property type="protein sequence ID" value="MBE7324942.1"/>
    <property type="molecule type" value="Genomic_DNA"/>
</dbReference>
<dbReference type="Proteomes" id="UP000756387">
    <property type="component" value="Unassembled WGS sequence"/>
</dbReference>
<dbReference type="PRINTS" id="PR00081">
    <property type="entry name" value="GDHRDH"/>
</dbReference>
<gene>
    <name evidence="3" type="ORF">IEQ44_09760</name>
</gene>
<comment type="caution">
    <text evidence="3">The sequence shown here is derived from an EMBL/GenBank/DDBJ whole genome shotgun (WGS) entry which is preliminary data.</text>
</comment>